<evidence type="ECO:0000313" key="3">
    <source>
        <dbReference type="Proteomes" id="UP000266183"/>
    </source>
</evidence>
<dbReference type="PANTHER" id="PTHR36437">
    <property type="entry name" value="GLYOXALASE/BLEOMYCIN RESISTANCE PROTEIN/DIOXYGENASE"/>
    <property type="match status" value="1"/>
</dbReference>
<dbReference type="InterPro" id="IPR004360">
    <property type="entry name" value="Glyas_Fos-R_dOase_dom"/>
</dbReference>
<dbReference type="PANTHER" id="PTHR36437:SF2">
    <property type="entry name" value="GLYOXALASE_BLEOMYCIN RESISTANCE PROTEIN_DIOXYGENASE"/>
    <property type="match status" value="1"/>
</dbReference>
<dbReference type="RefSeq" id="WP_119754888.1">
    <property type="nucleotide sequence ID" value="NZ_CP032382.1"/>
</dbReference>
<dbReference type="Proteomes" id="UP000266183">
    <property type="component" value="Chromosome"/>
</dbReference>
<protein>
    <recommendedName>
        <fullName evidence="1">VOC domain-containing protein</fullName>
    </recommendedName>
</protein>
<feature type="domain" description="VOC" evidence="1">
    <location>
        <begin position="3"/>
        <end position="116"/>
    </location>
</feature>
<evidence type="ECO:0000313" key="2">
    <source>
        <dbReference type="EMBL" id="AYB31618.1"/>
    </source>
</evidence>
<dbReference type="PROSITE" id="PS51819">
    <property type="entry name" value="VOC"/>
    <property type="match status" value="1"/>
</dbReference>
<reference evidence="3" key="1">
    <citation type="submission" date="2018-09" db="EMBL/GenBank/DDBJ databases">
        <title>Chryseolinea sp. KIS68-18 isolated from soil.</title>
        <authorList>
            <person name="Weon H.-Y."/>
            <person name="Kwon S.-W."/>
            <person name="Lee S.A."/>
        </authorList>
    </citation>
    <scope>NUCLEOTIDE SEQUENCE [LARGE SCALE GENOMIC DNA]</scope>
    <source>
        <strain evidence="3">KIS68-18</strain>
    </source>
</reference>
<organism evidence="2 3">
    <name type="scientific">Chryseolinea soli</name>
    <dbReference type="NCBI Taxonomy" id="2321403"/>
    <lineage>
        <taxon>Bacteria</taxon>
        <taxon>Pseudomonadati</taxon>
        <taxon>Bacteroidota</taxon>
        <taxon>Cytophagia</taxon>
        <taxon>Cytophagales</taxon>
        <taxon>Fulvivirgaceae</taxon>
        <taxon>Chryseolinea</taxon>
    </lineage>
</organism>
<dbReference type="OrthoDB" id="9796521at2"/>
<name>A0A385SS30_9BACT</name>
<accession>A0A385SS30</accession>
<evidence type="ECO:0000259" key="1">
    <source>
        <dbReference type="PROSITE" id="PS51819"/>
    </source>
</evidence>
<dbReference type="KEGG" id="chk:D4L85_14045"/>
<dbReference type="Gene3D" id="3.10.180.10">
    <property type="entry name" value="2,3-Dihydroxybiphenyl 1,2-Dioxygenase, domain 1"/>
    <property type="match status" value="1"/>
</dbReference>
<dbReference type="AlphaFoldDB" id="A0A385SS30"/>
<dbReference type="InterPro" id="IPR037523">
    <property type="entry name" value="VOC_core"/>
</dbReference>
<proteinExistence type="predicted"/>
<sequence>MKSIDIISVPVSDQQIAKKFYLTFGFTIVVEAPFGNQQWIQMGLPGGGTTITLVNWFPEMPTGSLRGFVIGTDDIEKEKTRLESLGIAVEEIEKTPWGRFAGVKDPDGNRWSLHQS</sequence>
<dbReference type="SUPFAM" id="SSF54593">
    <property type="entry name" value="Glyoxalase/Bleomycin resistance protein/Dihydroxybiphenyl dioxygenase"/>
    <property type="match status" value="1"/>
</dbReference>
<dbReference type="EMBL" id="CP032382">
    <property type="protein sequence ID" value="AYB31618.1"/>
    <property type="molecule type" value="Genomic_DNA"/>
</dbReference>
<keyword evidence="3" id="KW-1185">Reference proteome</keyword>
<gene>
    <name evidence="2" type="ORF">D4L85_14045</name>
</gene>
<dbReference type="Pfam" id="PF00903">
    <property type="entry name" value="Glyoxalase"/>
    <property type="match status" value="1"/>
</dbReference>
<dbReference type="InterPro" id="IPR029068">
    <property type="entry name" value="Glyas_Bleomycin-R_OHBP_Dase"/>
</dbReference>